<name>A0ABW8ALW7_9ACTN</name>
<evidence type="ECO:0000256" key="2">
    <source>
        <dbReference type="ARBA" id="ARBA00022827"/>
    </source>
</evidence>
<accession>A0ABW8ALW7</accession>
<sequence length="613" mass="65482">MVIGAGPTGATLALLLAAQGVASIVLERRTTPLTHPAAHVVNARSFEIWNSASPELAARIAALAPPEEEVNIIRWCGGLDAEPLGEIDLLSEPDLVARVKASSPFLISHIGQHQLMPVLWEAVQAEPLIDLRLGHEVTDLTVTPEGTVEVAVGEPSGASTRLAAPYAVSADGANSRTRDRMGFDLIGPVLATMGSVFFHAPGLHRPGTVRPLLTWIYQPSFCGVMIAHADDDYILMTAYLHPGQSIARQPRRYWERTLPKVLGDGVATTIRSTSLWTMNSQVAEHFRSGPVFLAGDAAHRFPHTGGYGLNSGVQDAHNLAWKLAAVLDGSASESLLDTYEPERRPVVELFARQSTANHFLLDEVTRYIGVTNKILQKATGVFAGPVFSRVPRSVGGRVAAGVIAAGQAQTSVLASTGRRGRKVRDRIAAKIMGQAEHFVSSGLELGYAYGGPLICTEPGPQPVAVDDVVLYRPTTWPGARLPHARLRHGGAGRDAHDLLAPQGMTLFTADPPGWRAVLGARADDGRYPPGRSVRIVGLDPEDPTRAEDLVRLYEVGARGAVLVRPDGHVMWRTAGAAEDAGPALHAVLQEVWDLFFPGESPARPAARKAGLSA</sequence>
<keyword evidence="4" id="KW-0560">Oxidoreductase</keyword>
<evidence type="ECO:0000313" key="4">
    <source>
        <dbReference type="EMBL" id="MFI7587360.1"/>
    </source>
</evidence>
<dbReference type="SUPFAM" id="SSF51905">
    <property type="entry name" value="FAD/NAD(P)-binding domain"/>
    <property type="match status" value="1"/>
</dbReference>
<keyword evidence="2" id="KW-0274">FAD</keyword>
<dbReference type="EMBL" id="JBITLV010000003">
    <property type="protein sequence ID" value="MFI7587360.1"/>
    <property type="molecule type" value="Genomic_DNA"/>
</dbReference>
<dbReference type="InterPro" id="IPR050641">
    <property type="entry name" value="RIFMO-like"/>
</dbReference>
<evidence type="ECO:0000256" key="1">
    <source>
        <dbReference type="ARBA" id="ARBA00022630"/>
    </source>
</evidence>
<dbReference type="Gene3D" id="3.50.50.60">
    <property type="entry name" value="FAD/NAD(P)-binding domain"/>
    <property type="match status" value="1"/>
</dbReference>
<evidence type="ECO:0000259" key="3">
    <source>
        <dbReference type="Pfam" id="PF01494"/>
    </source>
</evidence>
<dbReference type="Proteomes" id="UP001612915">
    <property type="component" value="Unassembled WGS sequence"/>
</dbReference>
<dbReference type="PANTHER" id="PTHR43004:SF6">
    <property type="entry name" value="FAD_NAD(P)-BINDING OXIDOREDUCTASE FAMILY PROTEIN"/>
    <property type="match status" value="1"/>
</dbReference>
<dbReference type="InterPro" id="IPR002938">
    <property type="entry name" value="FAD-bd"/>
</dbReference>
<dbReference type="InterPro" id="IPR036188">
    <property type="entry name" value="FAD/NAD-bd_sf"/>
</dbReference>
<dbReference type="Pfam" id="PF21274">
    <property type="entry name" value="Rng_hyd_C"/>
    <property type="match status" value="1"/>
</dbReference>
<dbReference type="Gene3D" id="3.30.9.10">
    <property type="entry name" value="D-Amino Acid Oxidase, subunit A, domain 2"/>
    <property type="match status" value="1"/>
</dbReference>
<gene>
    <name evidence="4" type="ORF">ACIB24_09830</name>
</gene>
<protein>
    <submittedName>
        <fullName evidence="4">FAD-dependent monooxygenase</fullName>
    </submittedName>
</protein>
<keyword evidence="4" id="KW-0503">Monooxygenase</keyword>
<proteinExistence type="predicted"/>
<dbReference type="PRINTS" id="PR00420">
    <property type="entry name" value="RNGMNOXGNASE"/>
</dbReference>
<feature type="domain" description="FAD-binding" evidence="3">
    <location>
        <begin position="2"/>
        <end position="352"/>
    </location>
</feature>
<comment type="caution">
    <text evidence="4">The sequence shown here is derived from an EMBL/GenBank/DDBJ whole genome shotgun (WGS) entry which is preliminary data.</text>
</comment>
<dbReference type="GO" id="GO:0004497">
    <property type="term" value="F:monooxygenase activity"/>
    <property type="evidence" value="ECO:0007669"/>
    <property type="project" value="UniProtKB-KW"/>
</dbReference>
<dbReference type="RefSeq" id="WP_398278906.1">
    <property type="nucleotide sequence ID" value="NZ_JBITLV010000003.1"/>
</dbReference>
<reference evidence="4 5" key="1">
    <citation type="submission" date="2024-10" db="EMBL/GenBank/DDBJ databases">
        <title>The Natural Products Discovery Center: Release of the First 8490 Sequenced Strains for Exploring Actinobacteria Biosynthetic Diversity.</title>
        <authorList>
            <person name="Kalkreuter E."/>
            <person name="Kautsar S.A."/>
            <person name="Yang D."/>
            <person name="Bader C.D."/>
            <person name="Teijaro C.N."/>
            <person name="Fluegel L."/>
            <person name="Davis C.M."/>
            <person name="Simpson J.R."/>
            <person name="Lauterbach L."/>
            <person name="Steele A.D."/>
            <person name="Gui C."/>
            <person name="Meng S."/>
            <person name="Li G."/>
            <person name="Viehrig K."/>
            <person name="Ye F."/>
            <person name="Su P."/>
            <person name="Kiefer A.F."/>
            <person name="Nichols A."/>
            <person name="Cepeda A.J."/>
            <person name="Yan W."/>
            <person name="Fan B."/>
            <person name="Jiang Y."/>
            <person name="Adhikari A."/>
            <person name="Zheng C.-J."/>
            <person name="Schuster L."/>
            <person name="Cowan T.M."/>
            <person name="Smanski M.J."/>
            <person name="Chevrette M.G."/>
            <person name="De Carvalho L.P.S."/>
            <person name="Shen B."/>
        </authorList>
    </citation>
    <scope>NUCLEOTIDE SEQUENCE [LARGE SCALE GENOMIC DNA]</scope>
    <source>
        <strain evidence="4 5">NPDC049639</strain>
    </source>
</reference>
<dbReference type="Pfam" id="PF01494">
    <property type="entry name" value="FAD_binding_3"/>
    <property type="match status" value="1"/>
</dbReference>
<evidence type="ECO:0000313" key="5">
    <source>
        <dbReference type="Proteomes" id="UP001612915"/>
    </source>
</evidence>
<keyword evidence="5" id="KW-1185">Reference proteome</keyword>
<organism evidence="4 5">
    <name type="scientific">Spongisporangium articulatum</name>
    <dbReference type="NCBI Taxonomy" id="3362603"/>
    <lineage>
        <taxon>Bacteria</taxon>
        <taxon>Bacillati</taxon>
        <taxon>Actinomycetota</taxon>
        <taxon>Actinomycetes</taxon>
        <taxon>Kineosporiales</taxon>
        <taxon>Kineosporiaceae</taxon>
        <taxon>Spongisporangium</taxon>
    </lineage>
</organism>
<dbReference type="PANTHER" id="PTHR43004">
    <property type="entry name" value="TRK SYSTEM POTASSIUM UPTAKE PROTEIN"/>
    <property type="match status" value="1"/>
</dbReference>
<dbReference type="Gene3D" id="3.40.30.120">
    <property type="match status" value="1"/>
</dbReference>
<keyword evidence="1" id="KW-0285">Flavoprotein</keyword>